<gene>
    <name evidence="2" type="ORF">HZH68_009335</name>
</gene>
<evidence type="ECO:0000256" key="1">
    <source>
        <dbReference type="SAM" id="MobiDB-lite"/>
    </source>
</evidence>
<evidence type="ECO:0000313" key="3">
    <source>
        <dbReference type="Proteomes" id="UP000617340"/>
    </source>
</evidence>
<feature type="compositionally biased region" description="Basic and acidic residues" evidence="1">
    <location>
        <begin position="1"/>
        <end position="15"/>
    </location>
</feature>
<name>A0A834N4A7_VESGE</name>
<organism evidence="2 3">
    <name type="scientific">Vespula germanica</name>
    <name type="common">German yellow jacket</name>
    <name type="synonym">Paravespula germanica</name>
    <dbReference type="NCBI Taxonomy" id="30212"/>
    <lineage>
        <taxon>Eukaryota</taxon>
        <taxon>Metazoa</taxon>
        <taxon>Ecdysozoa</taxon>
        <taxon>Arthropoda</taxon>
        <taxon>Hexapoda</taxon>
        <taxon>Insecta</taxon>
        <taxon>Pterygota</taxon>
        <taxon>Neoptera</taxon>
        <taxon>Endopterygota</taxon>
        <taxon>Hymenoptera</taxon>
        <taxon>Apocrita</taxon>
        <taxon>Aculeata</taxon>
        <taxon>Vespoidea</taxon>
        <taxon>Vespidae</taxon>
        <taxon>Vespinae</taxon>
        <taxon>Vespula</taxon>
    </lineage>
</organism>
<feature type="compositionally biased region" description="Acidic residues" evidence="1">
    <location>
        <begin position="16"/>
        <end position="39"/>
    </location>
</feature>
<sequence length="73" mass="8600">MREKRSQEKVGKEGKEEEVEEDEEEDEDEEEEEEEEEEASERASEQKGPLSEATVRTRRGLASHTLLPLERRR</sequence>
<dbReference type="Proteomes" id="UP000617340">
    <property type="component" value="Unassembled WGS sequence"/>
</dbReference>
<reference evidence="2" key="1">
    <citation type="journal article" date="2020" name="G3 (Bethesda)">
        <title>High-Quality Assemblies for Three Invasive Social Wasps from the &lt;i&gt;Vespula&lt;/i&gt; Genus.</title>
        <authorList>
            <person name="Harrop T.W.R."/>
            <person name="Guhlin J."/>
            <person name="McLaughlin G.M."/>
            <person name="Permina E."/>
            <person name="Stockwell P."/>
            <person name="Gilligan J."/>
            <person name="Le Lec M.F."/>
            <person name="Gruber M.A.M."/>
            <person name="Quinn O."/>
            <person name="Lovegrove M."/>
            <person name="Duncan E.J."/>
            <person name="Remnant E.J."/>
            <person name="Van Eeckhoven J."/>
            <person name="Graham B."/>
            <person name="Knapp R.A."/>
            <person name="Langford K.W."/>
            <person name="Kronenberg Z."/>
            <person name="Press M.O."/>
            <person name="Eacker S.M."/>
            <person name="Wilson-Rankin E.E."/>
            <person name="Purcell J."/>
            <person name="Lester P.J."/>
            <person name="Dearden P.K."/>
        </authorList>
    </citation>
    <scope>NUCLEOTIDE SEQUENCE</scope>
    <source>
        <strain evidence="2">Linc-1</strain>
    </source>
</reference>
<proteinExistence type="predicted"/>
<accession>A0A834N4A7</accession>
<protein>
    <submittedName>
        <fullName evidence="2">Uncharacterized protein</fullName>
    </submittedName>
</protein>
<keyword evidence="3" id="KW-1185">Reference proteome</keyword>
<dbReference type="AlphaFoldDB" id="A0A834N4A7"/>
<dbReference type="EMBL" id="JACSDZ010000009">
    <property type="protein sequence ID" value="KAF7395285.1"/>
    <property type="molecule type" value="Genomic_DNA"/>
</dbReference>
<evidence type="ECO:0000313" key="2">
    <source>
        <dbReference type="EMBL" id="KAF7395285.1"/>
    </source>
</evidence>
<feature type="region of interest" description="Disordered" evidence="1">
    <location>
        <begin position="1"/>
        <end position="73"/>
    </location>
</feature>
<comment type="caution">
    <text evidence="2">The sequence shown here is derived from an EMBL/GenBank/DDBJ whole genome shotgun (WGS) entry which is preliminary data.</text>
</comment>